<dbReference type="Pfam" id="PF02954">
    <property type="entry name" value="HTH_8"/>
    <property type="match status" value="1"/>
</dbReference>
<dbReference type="FunFam" id="3.40.50.300:FF:000006">
    <property type="entry name" value="DNA-binding transcriptional regulator NtrC"/>
    <property type="match status" value="1"/>
</dbReference>
<dbReference type="GO" id="GO:0043565">
    <property type="term" value="F:sequence-specific DNA binding"/>
    <property type="evidence" value="ECO:0007669"/>
    <property type="project" value="InterPro"/>
</dbReference>
<dbReference type="PROSITE" id="PS50045">
    <property type="entry name" value="SIGMA54_INTERACT_4"/>
    <property type="match status" value="1"/>
</dbReference>
<keyword evidence="3" id="KW-0902">Two-component regulatory system</keyword>
<keyword evidence="5" id="KW-0010">Activator</keyword>
<dbReference type="GO" id="GO:0000160">
    <property type="term" value="P:phosphorelay signal transduction system"/>
    <property type="evidence" value="ECO:0007669"/>
    <property type="project" value="UniProtKB-KW"/>
</dbReference>
<evidence type="ECO:0000256" key="5">
    <source>
        <dbReference type="ARBA" id="ARBA00023159"/>
    </source>
</evidence>
<gene>
    <name evidence="8" type="ORF">HNP52_001240</name>
</gene>
<dbReference type="Gene3D" id="3.40.50.300">
    <property type="entry name" value="P-loop containing nucleotide triphosphate hydrolases"/>
    <property type="match status" value="1"/>
</dbReference>
<dbReference type="PANTHER" id="PTHR32071:SF81">
    <property type="entry name" value="PROPIONATE CATABOLISM OPERON REGULATORY PROTEIN"/>
    <property type="match status" value="1"/>
</dbReference>
<dbReference type="SUPFAM" id="SSF46689">
    <property type="entry name" value="Homeodomain-like"/>
    <property type="match status" value="1"/>
</dbReference>
<dbReference type="InterPro" id="IPR058031">
    <property type="entry name" value="AAA_lid_NorR"/>
</dbReference>
<dbReference type="Pfam" id="PF00158">
    <property type="entry name" value="Sigma54_activat"/>
    <property type="match status" value="1"/>
</dbReference>
<evidence type="ECO:0000256" key="1">
    <source>
        <dbReference type="ARBA" id="ARBA00022741"/>
    </source>
</evidence>
<dbReference type="InterPro" id="IPR002197">
    <property type="entry name" value="HTH_Fis"/>
</dbReference>
<dbReference type="InterPro" id="IPR002078">
    <property type="entry name" value="Sigma_54_int"/>
</dbReference>
<evidence type="ECO:0000313" key="8">
    <source>
        <dbReference type="EMBL" id="MBB4838189.1"/>
    </source>
</evidence>
<dbReference type="InterPro" id="IPR027417">
    <property type="entry name" value="P-loop_NTPase"/>
</dbReference>
<keyword evidence="2" id="KW-0067">ATP-binding</keyword>
<dbReference type="InterPro" id="IPR003593">
    <property type="entry name" value="AAA+_ATPase"/>
</dbReference>
<dbReference type="CDD" id="cd00009">
    <property type="entry name" value="AAA"/>
    <property type="match status" value="1"/>
</dbReference>
<dbReference type="AlphaFoldDB" id="A0A7W7NS16"/>
<evidence type="ECO:0000256" key="2">
    <source>
        <dbReference type="ARBA" id="ARBA00022840"/>
    </source>
</evidence>
<dbReference type="EMBL" id="JACHLN010000001">
    <property type="protein sequence ID" value="MBB4838189.1"/>
    <property type="molecule type" value="Genomic_DNA"/>
</dbReference>
<keyword evidence="1" id="KW-0547">Nucleotide-binding</keyword>
<keyword evidence="4" id="KW-0805">Transcription regulation</keyword>
<keyword evidence="6" id="KW-0804">Transcription</keyword>
<name>A0A7W7NS16_9SPHN</name>
<dbReference type="PANTHER" id="PTHR32071">
    <property type="entry name" value="TRANSCRIPTIONAL REGULATORY PROTEIN"/>
    <property type="match status" value="1"/>
</dbReference>
<evidence type="ECO:0000256" key="4">
    <source>
        <dbReference type="ARBA" id="ARBA00023015"/>
    </source>
</evidence>
<accession>A0A7W7NS16</accession>
<organism evidence="8 9">
    <name type="scientific">Sphingomonas kyeonggiensis</name>
    <dbReference type="NCBI Taxonomy" id="1268553"/>
    <lineage>
        <taxon>Bacteria</taxon>
        <taxon>Pseudomonadati</taxon>
        <taxon>Pseudomonadota</taxon>
        <taxon>Alphaproteobacteria</taxon>
        <taxon>Sphingomonadales</taxon>
        <taxon>Sphingomonadaceae</taxon>
        <taxon>Sphingomonas</taxon>
    </lineage>
</organism>
<dbReference type="Proteomes" id="UP000575241">
    <property type="component" value="Unassembled WGS sequence"/>
</dbReference>
<sequence length="339" mass="37906">MTQLLRILRSGRGMLSGERVDDLETRLLGDSDAMVRLRTLVPKIARSDAPTLITGSTGTGKEHCARTIHALSERHDGPFVAINCGAVPDNLFEAELFGFERGSFTGAVRSQTGKAVIAGAGGTLFLDEVGELSPFSQVKLLRLLEEKEVQPIGREKPVKVDLRVIAATNRDVEQQVEEGSFRPDLYYRLNVARLTLPDLSERAEDIALYIRHFIEGFNRRCGCQVSAPDDELLDVLLHYDWPGNIREVRNFVEAIFIDPPRGAIRLDHIPDAFVRLQRSFDCSGKDERALIRAALDRTDWNRAEAARSLSWSRMTLYRKMTKYEMTRGGPEGPEGGPTL</sequence>
<dbReference type="RefSeq" id="WP_221416104.1">
    <property type="nucleotide sequence ID" value="NZ_JACHLN010000001.1"/>
</dbReference>
<dbReference type="SUPFAM" id="SSF52540">
    <property type="entry name" value="P-loop containing nucleoside triphosphate hydrolases"/>
    <property type="match status" value="1"/>
</dbReference>
<evidence type="ECO:0000256" key="3">
    <source>
        <dbReference type="ARBA" id="ARBA00023012"/>
    </source>
</evidence>
<dbReference type="Gene3D" id="1.10.10.60">
    <property type="entry name" value="Homeodomain-like"/>
    <property type="match status" value="1"/>
</dbReference>
<comment type="caution">
    <text evidence="8">The sequence shown here is derived from an EMBL/GenBank/DDBJ whole genome shotgun (WGS) entry which is preliminary data.</text>
</comment>
<dbReference type="Pfam" id="PF25601">
    <property type="entry name" value="AAA_lid_14"/>
    <property type="match status" value="1"/>
</dbReference>
<keyword evidence="9" id="KW-1185">Reference proteome</keyword>
<feature type="domain" description="Sigma-54 factor interaction" evidence="7">
    <location>
        <begin position="27"/>
        <end position="257"/>
    </location>
</feature>
<dbReference type="GO" id="GO:0005524">
    <property type="term" value="F:ATP binding"/>
    <property type="evidence" value="ECO:0007669"/>
    <property type="project" value="UniProtKB-KW"/>
</dbReference>
<dbReference type="SMART" id="SM00382">
    <property type="entry name" value="AAA"/>
    <property type="match status" value="1"/>
</dbReference>
<dbReference type="Gene3D" id="1.10.8.60">
    <property type="match status" value="1"/>
</dbReference>
<dbReference type="GO" id="GO:0006355">
    <property type="term" value="P:regulation of DNA-templated transcription"/>
    <property type="evidence" value="ECO:0007669"/>
    <property type="project" value="InterPro"/>
</dbReference>
<dbReference type="PRINTS" id="PR01590">
    <property type="entry name" value="HTHFIS"/>
</dbReference>
<dbReference type="InterPro" id="IPR009057">
    <property type="entry name" value="Homeodomain-like_sf"/>
</dbReference>
<evidence type="ECO:0000259" key="7">
    <source>
        <dbReference type="PROSITE" id="PS50045"/>
    </source>
</evidence>
<protein>
    <submittedName>
        <fullName evidence="8">Two-component system response regulator HydG</fullName>
    </submittedName>
</protein>
<evidence type="ECO:0000313" key="9">
    <source>
        <dbReference type="Proteomes" id="UP000575241"/>
    </source>
</evidence>
<evidence type="ECO:0000256" key="6">
    <source>
        <dbReference type="ARBA" id="ARBA00023163"/>
    </source>
</evidence>
<proteinExistence type="predicted"/>
<reference evidence="8 9" key="1">
    <citation type="submission" date="2020-08" db="EMBL/GenBank/DDBJ databases">
        <title>Functional genomics of gut bacteria from endangered species of beetles.</title>
        <authorList>
            <person name="Carlos-Shanley C."/>
        </authorList>
    </citation>
    <scope>NUCLEOTIDE SEQUENCE [LARGE SCALE GENOMIC DNA]</scope>
    <source>
        <strain evidence="8 9">S00224</strain>
    </source>
</reference>